<sequence length="369" mass="42280">MTSFEWLQIVLSYALQITLVLAFSWYLEWTLKSSQAKSRVWTSAFIGLGILLVAGLMLPKLQFFHPWSEIRPSVLLGVIEAEFIIGKTLLVLWVFGAAIVLSRWIFHFVQLHRFIRSTEPLDDERRRRCNTLVESELCTIGKQPVQYRISPEDLGPFCYQFHTPYVFLPESLLTGDTVEMSHVLRHELTHLKTQHPMQLFIQKCLQTMFWFHPLVWASGQRAGLVREFVCDDASTSDPGTTATYLRTLVRVVENRAKPQSGTFAIGRTSSELRQRAMRLAAGNDLKSSVWSHSVSLLPILAALLISQIWLPINPLASSQSMFTRWPSWTAHALHAFDIKVRDYERFEPNVQLHELMERQGNSASALRAN</sequence>
<reference evidence="3 4" key="1">
    <citation type="submission" date="2019-02" db="EMBL/GenBank/DDBJ databases">
        <title>Deep-cultivation of Planctomycetes and their phenomic and genomic characterization uncovers novel biology.</title>
        <authorList>
            <person name="Wiegand S."/>
            <person name="Jogler M."/>
            <person name="Boedeker C."/>
            <person name="Pinto D."/>
            <person name="Vollmers J."/>
            <person name="Rivas-Marin E."/>
            <person name="Kohn T."/>
            <person name="Peeters S.H."/>
            <person name="Heuer A."/>
            <person name="Rast P."/>
            <person name="Oberbeckmann S."/>
            <person name="Bunk B."/>
            <person name="Jeske O."/>
            <person name="Meyerdierks A."/>
            <person name="Storesund J.E."/>
            <person name="Kallscheuer N."/>
            <person name="Luecker S."/>
            <person name="Lage O.M."/>
            <person name="Pohl T."/>
            <person name="Merkel B.J."/>
            <person name="Hornburger P."/>
            <person name="Mueller R.-W."/>
            <person name="Bruemmer F."/>
            <person name="Labrenz M."/>
            <person name="Spormann A.M."/>
            <person name="Op den Camp H."/>
            <person name="Overmann J."/>
            <person name="Amann R."/>
            <person name="Jetten M.S.M."/>
            <person name="Mascher T."/>
            <person name="Medema M.H."/>
            <person name="Devos D.P."/>
            <person name="Kaster A.-K."/>
            <person name="Ovreas L."/>
            <person name="Rohde M."/>
            <person name="Galperin M.Y."/>
            <person name="Jogler C."/>
        </authorList>
    </citation>
    <scope>NUCLEOTIDE SEQUENCE [LARGE SCALE GENOMIC DNA]</scope>
    <source>
        <strain evidence="3 4">Mal33</strain>
    </source>
</reference>
<feature type="transmembrane region" description="Helical" evidence="1">
    <location>
        <begin position="39"/>
        <end position="58"/>
    </location>
</feature>
<proteinExistence type="predicted"/>
<protein>
    <submittedName>
        <fullName evidence="3">Regulatory protein BlaR1</fullName>
    </submittedName>
</protein>
<dbReference type="InterPro" id="IPR008756">
    <property type="entry name" value="Peptidase_M56"/>
</dbReference>
<feature type="transmembrane region" description="Helical" evidence="1">
    <location>
        <begin position="6"/>
        <end position="27"/>
    </location>
</feature>
<name>A0A518IVS8_9BACT</name>
<evidence type="ECO:0000313" key="3">
    <source>
        <dbReference type="EMBL" id="QDV57187.1"/>
    </source>
</evidence>
<evidence type="ECO:0000256" key="1">
    <source>
        <dbReference type="SAM" id="Phobius"/>
    </source>
</evidence>
<feature type="transmembrane region" description="Helical" evidence="1">
    <location>
        <begin position="84"/>
        <end position="106"/>
    </location>
</feature>
<dbReference type="AlphaFoldDB" id="A0A518IVS8"/>
<keyword evidence="4" id="KW-1185">Reference proteome</keyword>
<accession>A0A518IVS8</accession>
<dbReference type="Proteomes" id="UP000316770">
    <property type="component" value="Chromosome"/>
</dbReference>
<organism evidence="3 4">
    <name type="scientific">Rosistilla oblonga</name>
    <dbReference type="NCBI Taxonomy" id="2527990"/>
    <lineage>
        <taxon>Bacteria</taxon>
        <taxon>Pseudomonadati</taxon>
        <taxon>Planctomycetota</taxon>
        <taxon>Planctomycetia</taxon>
        <taxon>Pirellulales</taxon>
        <taxon>Pirellulaceae</taxon>
        <taxon>Rosistilla</taxon>
    </lineage>
</organism>
<evidence type="ECO:0000313" key="4">
    <source>
        <dbReference type="Proteomes" id="UP000316770"/>
    </source>
</evidence>
<feature type="domain" description="Peptidase M56" evidence="2">
    <location>
        <begin position="87"/>
        <end position="277"/>
    </location>
</feature>
<dbReference type="InterPro" id="IPR052173">
    <property type="entry name" value="Beta-lactam_resp_regulator"/>
</dbReference>
<dbReference type="PANTHER" id="PTHR34978">
    <property type="entry name" value="POSSIBLE SENSOR-TRANSDUCER PROTEIN BLAR"/>
    <property type="match status" value="1"/>
</dbReference>
<evidence type="ECO:0000259" key="2">
    <source>
        <dbReference type="Pfam" id="PF05569"/>
    </source>
</evidence>
<keyword evidence="1" id="KW-0472">Membrane</keyword>
<gene>
    <name evidence="3" type="primary">blaR1</name>
    <name evidence="3" type="ORF">Mal33_31890</name>
</gene>
<keyword evidence="1" id="KW-0812">Transmembrane</keyword>
<keyword evidence="1" id="KW-1133">Transmembrane helix</keyword>
<dbReference type="EMBL" id="CP036318">
    <property type="protein sequence ID" value="QDV57187.1"/>
    <property type="molecule type" value="Genomic_DNA"/>
</dbReference>
<feature type="transmembrane region" description="Helical" evidence="1">
    <location>
        <begin position="294"/>
        <end position="312"/>
    </location>
</feature>
<dbReference type="PANTHER" id="PTHR34978:SF3">
    <property type="entry name" value="SLR0241 PROTEIN"/>
    <property type="match status" value="1"/>
</dbReference>
<dbReference type="RefSeq" id="WP_145286377.1">
    <property type="nucleotide sequence ID" value="NZ_CP036318.1"/>
</dbReference>
<dbReference type="Pfam" id="PF05569">
    <property type="entry name" value="Peptidase_M56"/>
    <property type="match status" value="1"/>
</dbReference>
<dbReference type="CDD" id="cd07341">
    <property type="entry name" value="M56_BlaR1_MecR1_like"/>
    <property type="match status" value="1"/>
</dbReference>